<protein>
    <submittedName>
        <fullName evidence="3">Cell wall-active antibiotics response protein</fullName>
    </submittedName>
</protein>
<dbReference type="InterPro" id="IPR047793">
    <property type="entry name" value="LiaF_C"/>
</dbReference>
<proteinExistence type="predicted"/>
<gene>
    <name evidence="3" type="ORF">HXA33_03775</name>
</gene>
<keyword evidence="1" id="KW-1133">Transmembrane helix</keyword>
<dbReference type="AlphaFoldDB" id="A0A9Q4B098"/>
<evidence type="ECO:0000313" key="4">
    <source>
        <dbReference type="Proteomes" id="UP001057753"/>
    </source>
</evidence>
<name>A0A9Q4B098_SALAG</name>
<keyword evidence="1" id="KW-0472">Membrane</keyword>
<dbReference type="GO" id="GO:0016020">
    <property type="term" value="C:membrane"/>
    <property type="evidence" value="ECO:0007669"/>
    <property type="project" value="InterPro"/>
</dbReference>
<dbReference type="InterPro" id="IPR016975">
    <property type="entry name" value="Cell_wall_LiaF"/>
</dbReference>
<evidence type="ECO:0000259" key="2">
    <source>
        <dbReference type="Pfam" id="PF09922"/>
    </source>
</evidence>
<feature type="transmembrane region" description="Helical" evidence="1">
    <location>
        <begin position="12"/>
        <end position="45"/>
    </location>
</feature>
<evidence type="ECO:0000256" key="1">
    <source>
        <dbReference type="SAM" id="Phobius"/>
    </source>
</evidence>
<feature type="transmembrane region" description="Helical" evidence="1">
    <location>
        <begin position="57"/>
        <end position="88"/>
    </location>
</feature>
<keyword evidence="4" id="KW-1185">Reference proteome</keyword>
<reference evidence="3" key="1">
    <citation type="submission" date="2020-06" db="EMBL/GenBank/DDBJ databases">
        <title>Insight into the genomes of haloalkaliphilic bacilli from Kenyan soda lakes.</title>
        <authorList>
            <person name="Mwirichia R."/>
            <person name="Villamizar G.C."/>
            <person name="Poehlein A."/>
            <person name="Mugweru J."/>
            <person name="Kipnyargis A."/>
            <person name="Kiplimo D."/>
            <person name="Orwa P."/>
            <person name="Daniel R."/>
        </authorList>
    </citation>
    <scope>NUCLEOTIDE SEQUENCE</scope>
    <source>
        <strain evidence="3">B1096_S55</strain>
    </source>
</reference>
<dbReference type="RefSeq" id="WP_257820408.1">
    <property type="nucleotide sequence ID" value="NZ_JABXYM010000001.1"/>
</dbReference>
<dbReference type="InterPro" id="IPR024425">
    <property type="entry name" value="LiaF-like_C"/>
</dbReference>
<comment type="caution">
    <text evidence="3">The sequence shown here is derived from an EMBL/GenBank/DDBJ whole genome shotgun (WGS) entry which is preliminary data.</text>
</comment>
<dbReference type="NCBIfam" id="NF040535">
    <property type="entry name" value="LiaF_C_term"/>
    <property type="match status" value="1"/>
</dbReference>
<accession>A0A9Q4B098</accession>
<dbReference type="EMBL" id="JABXYM010000001">
    <property type="protein sequence ID" value="MCR6095652.1"/>
    <property type="molecule type" value="Genomic_DNA"/>
</dbReference>
<keyword evidence="1" id="KW-0812">Transmembrane</keyword>
<sequence>MLKRIPTRSMNWILMITLAILFFELMFFGGGLFFSALFLGFLTFLGWKNYRTFLGKLLFWIGIVSLALNILTMYSVRFLFIGLLVLFFREYRRSSHDPDYITPRMMKGDREKGEIVTSKPLFQHRFLGDQQTEDMPYQWRDINIHGGIGDRIIDLSNTVIQDDAIISIRHLFGNIKIYVPYEIEVSVHHSTMFGNVSIFHKINKKMLNETLIYETENFQQVKPGVKIVTSVFSGDVEVRRI</sequence>
<dbReference type="Pfam" id="PF09922">
    <property type="entry name" value="LiaF-like_C"/>
    <property type="match status" value="1"/>
</dbReference>
<organism evidence="3 4">
    <name type="scientific">Salipaludibacillus agaradhaerens</name>
    <name type="common">Bacillus agaradhaerens</name>
    <dbReference type="NCBI Taxonomy" id="76935"/>
    <lineage>
        <taxon>Bacteria</taxon>
        <taxon>Bacillati</taxon>
        <taxon>Bacillota</taxon>
        <taxon>Bacilli</taxon>
        <taxon>Bacillales</taxon>
        <taxon>Bacillaceae</taxon>
    </lineage>
</organism>
<feature type="domain" description="Cell wall-active antibiotics response LiaF-like C-terminal" evidence="2">
    <location>
        <begin position="126"/>
        <end position="238"/>
    </location>
</feature>
<evidence type="ECO:0000313" key="3">
    <source>
        <dbReference type="EMBL" id="MCR6095652.1"/>
    </source>
</evidence>
<dbReference type="Proteomes" id="UP001057753">
    <property type="component" value="Unassembled WGS sequence"/>
</dbReference>
<dbReference type="PIRSF" id="PIRSF031509">
    <property type="entry name" value="Cell_wall_LiaF/YvqF"/>
    <property type="match status" value="1"/>
</dbReference>